<dbReference type="Proteomes" id="UP000000763">
    <property type="component" value="Chromosome 2"/>
</dbReference>
<sequence>MIDRSILDVRCIGCQSAFLLVISGWLVMMVSERSLGVSSLCTLITTFFWFYRGKICVYFWCIIFGGS</sequence>
<evidence type="ECO:0000313" key="2">
    <source>
        <dbReference type="EMBL" id="BAD24981.1"/>
    </source>
</evidence>
<evidence type="ECO:0000313" key="4">
    <source>
        <dbReference type="Proteomes" id="UP000000763"/>
    </source>
</evidence>
<reference evidence="3" key="3">
    <citation type="journal article" date="2006" name="Nucleic Acids Res.">
        <title>The Rice Annotation Project Database (RAP-DB): hub for Oryza sativa ssp. japonica genome information.</title>
        <authorList>
            <person name="Ohyanagi H."/>
            <person name="Tanaka T."/>
            <person name="Sakai H."/>
            <person name="Shigemoto Y."/>
            <person name="Yamaguchi K."/>
            <person name="Habara T."/>
            <person name="Fujii Y."/>
            <person name="Antonio B.A."/>
            <person name="Nagamura Y."/>
            <person name="Imanishi T."/>
            <person name="Ikeo K."/>
            <person name="Itoh T."/>
            <person name="Gojobori T."/>
            <person name="Sasaki T."/>
        </authorList>
    </citation>
    <scope>NUCLEOTIDE SEQUENCE</scope>
</reference>
<evidence type="ECO:0000313" key="3">
    <source>
        <dbReference type="EMBL" id="BAF09516.1"/>
    </source>
</evidence>
<reference evidence="4" key="6">
    <citation type="journal article" date="2008" name="Nucleic Acids Res.">
        <title>The rice annotation project database (RAP-DB): 2008 update.</title>
        <authorList>
            <consortium name="The rice annotation project (RAP)"/>
        </authorList>
    </citation>
    <scope>GENOME REANNOTATION</scope>
    <source>
        <strain evidence="4">cv. Nipponbare</strain>
    </source>
</reference>
<reference evidence="3" key="4">
    <citation type="journal article" date="2007" name="Genome Res.">
        <title>Curated Genome Annotation of Oryza sativa ssp. japonica and Comparative Genome Analysis with Arabidopsis thaliana.</title>
        <authorList>
            <consortium name="The Rice Annotation Project (RAP)"/>
            <person name="Itoh T."/>
            <person name="Tanaka T."/>
            <person name="Barrero R.A."/>
            <person name="Yamasaki C."/>
            <person name="Fujii Y."/>
            <person name="Hilton P.B."/>
            <person name="Antonio B.A."/>
            <person name="Aono H."/>
            <person name="Apweiler R."/>
            <person name="Bruskiewich R."/>
            <person name="Bureau T."/>
            <person name="Burr F."/>
            <person name="Costa de Oliveira A."/>
            <person name="Fuks G."/>
            <person name="Habara T."/>
            <person name="Haberer G."/>
            <person name="Han B."/>
            <person name="Harada E."/>
            <person name="Hiraki A.T."/>
            <person name="Hirochika H."/>
            <person name="Hoen D."/>
            <person name="Hokari H."/>
            <person name="Hosokawa S."/>
            <person name="Hsing Y."/>
            <person name="Ikawa H."/>
            <person name="Ikeo K."/>
            <person name="Imanishi T."/>
            <person name="Ito Y."/>
            <person name="Jaiswal P."/>
            <person name="Kanno M."/>
            <person name="Kawahara Y."/>
            <person name="Kawamura T."/>
            <person name="Kawashima H."/>
            <person name="Khurana J.P."/>
            <person name="Kikuchi S."/>
            <person name="Komatsu S."/>
            <person name="Koyanagi K.O."/>
            <person name="Kubooka H."/>
            <person name="Lieberherr D."/>
            <person name="Lin Y.C."/>
            <person name="Lonsdale D."/>
            <person name="Matsumoto T."/>
            <person name="Matsuya A."/>
            <person name="McCombie W.R."/>
            <person name="Messing J."/>
            <person name="Miyao A."/>
            <person name="Mulder N."/>
            <person name="Nagamura Y."/>
            <person name="Nam J."/>
            <person name="Namiki N."/>
            <person name="Numa H."/>
            <person name="Nurimoto S."/>
            <person name="O'donovan C."/>
            <person name="Ohyanagi H."/>
            <person name="Okido T."/>
            <person name="Oota S."/>
            <person name="Osato N."/>
            <person name="Palmer L.E."/>
            <person name="Quetier F."/>
            <person name="Raghuvanshi S."/>
            <person name="Saichi N."/>
            <person name="Sakai H."/>
            <person name="Sakai Y."/>
            <person name="Sakata K."/>
            <person name="Sakurai T."/>
            <person name="Sato F."/>
            <person name="Sato Y."/>
            <person name="Schoof H."/>
            <person name="Seki M."/>
            <person name="Shibata M."/>
            <person name="Shimizu Y."/>
            <person name="Shinozaki K."/>
            <person name="Shinso Y."/>
            <person name="Singh N.K."/>
            <person name="Smith-White B."/>
            <person name="Takeda J."/>
            <person name="Tanino M."/>
            <person name="Tatusova T."/>
            <person name="Thongjuea S."/>
            <person name="Todokoro F."/>
            <person name="Tsugane M."/>
            <person name="Tyagi A.K."/>
            <person name="Vanavichit A."/>
            <person name="Wang A."/>
            <person name="Wing R.A."/>
            <person name="Yamaguchi K."/>
            <person name="Yamamoto M."/>
            <person name="Yamamoto N."/>
            <person name="Yu Y."/>
            <person name="Zhang H."/>
            <person name="Zhao Q."/>
            <person name="Higo K."/>
            <person name="Burr B."/>
            <person name="Gojobori T."/>
            <person name="Sasaki T."/>
        </authorList>
    </citation>
    <scope>NUCLEOTIDE SEQUENCE</scope>
</reference>
<reference evidence="3 4" key="2">
    <citation type="journal article" date="2005" name="Nature">
        <title>The map-based sequence of the rice genome.</title>
        <authorList>
            <consortium name="International rice genome sequencing project (IRGSP)"/>
            <person name="Matsumoto T."/>
            <person name="Wu J."/>
            <person name="Kanamori H."/>
            <person name="Katayose Y."/>
            <person name="Fujisawa M."/>
            <person name="Namiki N."/>
            <person name="Mizuno H."/>
            <person name="Yamamoto K."/>
            <person name="Antonio B.A."/>
            <person name="Baba T."/>
            <person name="Sakata K."/>
            <person name="Nagamura Y."/>
            <person name="Aoki H."/>
            <person name="Arikawa K."/>
            <person name="Arita K."/>
            <person name="Bito T."/>
            <person name="Chiden Y."/>
            <person name="Fujitsuka N."/>
            <person name="Fukunaka R."/>
            <person name="Hamada M."/>
            <person name="Harada C."/>
            <person name="Hayashi A."/>
            <person name="Hijishita S."/>
            <person name="Honda M."/>
            <person name="Hosokawa S."/>
            <person name="Ichikawa Y."/>
            <person name="Idonuma A."/>
            <person name="Iijima M."/>
            <person name="Ikeda M."/>
            <person name="Ikeno M."/>
            <person name="Ito K."/>
            <person name="Ito S."/>
            <person name="Ito T."/>
            <person name="Ito Y."/>
            <person name="Ito Y."/>
            <person name="Iwabuchi A."/>
            <person name="Kamiya K."/>
            <person name="Karasawa W."/>
            <person name="Kurita K."/>
            <person name="Katagiri S."/>
            <person name="Kikuta A."/>
            <person name="Kobayashi H."/>
            <person name="Kobayashi N."/>
            <person name="Machita K."/>
            <person name="Maehara T."/>
            <person name="Masukawa M."/>
            <person name="Mizubayashi T."/>
            <person name="Mukai Y."/>
            <person name="Nagasaki H."/>
            <person name="Nagata Y."/>
            <person name="Naito S."/>
            <person name="Nakashima M."/>
            <person name="Nakama Y."/>
            <person name="Nakamichi Y."/>
            <person name="Nakamura M."/>
            <person name="Meguro A."/>
            <person name="Negishi M."/>
            <person name="Ohta I."/>
            <person name="Ohta T."/>
            <person name="Okamoto M."/>
            <person name="Ono N."/>
            <person name="Saji S."/>
            <person name="Sakaguchi M."/>
            <person name="Sakai K."/>
            <person name="Shibata M."/>
            <person name="Shimokawa T."/>
            <person name="Song J."/>
            <person name="Takazaki Y."/>
            <person name="Terasawa K."/>
            <person name="Tsugane M."/>
            <person name="Tsuji K."/>
            <person name="Ueda S."/>
            <person name="Waki K."/>
            <person name="Yamagata H."/>
            <person name="Yamamoto M."/>
            <person name="Yamamoto S."/>
            <person name="Yamane H."/>
            <person name="Yoshiki S."/>
            <person name="Yoshihara R."/>
            <person name="Yukawa K."/>
            <person name="Zhong H."/>
            <person name="Yano M."/>
            <person name="Yuan Q."/>
            <person name="Ouyang S."/>
            <person name="Liu J."/>
            <person name="Jones K.M."/>
            <person name="Gansberger K."/>
            <person name="Moffat K."/>
            <person name="Hill J."/>
            <person name="Bera J."/>
            <person name="Fadrosh D."/>
            <person name="Jin S."/>
            <person name="Johri S."/>
            <person name="Kim M."/>
            <person name="Overton L."/>
            <person name="Reardon M."/>
            <person name="Tsitrin T."/>
            <person name="Vuong H."/>
            <person name="Weaver B."/>
            <person name="Ciecko A."/>
            <person name="Tallon L."/>
            <person name="Jackson J."/>
            <person name="Pai G."/>
            <person name="Aken S.V."/>
            <person name="Utterback T."/>
            <person name="Reidmuller S."/>
            <person name="Feldblyum T."/>
            <person name="Hsiao J."/>
            <person name="Zismann V."/>
            <person name="Iobst S."/>
            <person name="de Vazeille A.R."/>
            <person name="Buell C.R."/>
            <person name="Ying K."/>
            <person name="Li Y."/>
            <person name="Lu T."/>
            <person name="Huang Y."/>
            <person name="Zhao Q."/>
            <person name="Feng Q."/>
            <person name="Zhang L."/>
            <person name="Zhu J."/>
            <person name="Weng Q."/>
            <person name="Mu J."/>
            <person name="Lu Y."/>
            <person name="Fan D."/>
            <person name="Liu Y."/>
            <person name="Guan J."/>
            <person name="Zhang Y."/>
            <person name="Yu S."/>
            <person name="Liu X."/>
            <person name="Zhang Y."/>
            <person name="Hong G."/>
            <person name="Han B."/>
            <person name="Choisne N."/>
            <person name="Demange N."/>
            <person name="Orjeda G."/>
            <person name="Samain S."/>
            <person name="Cattolico L."/>
            <person name="Pelletier E."/>
            <person name="Couloux A."/>
            <person name="Segurens B."/>
            <person name="Wincker P."/>
            <person name="D'Hont A."/>
            <person name="Scarpelli C."/>
            <person name="Weissenbach J."/>
            <person name="Salanoubat M."/>
            <person name="Quetier F."/>
            <person name="Yu Y."/>
            <person name="Kim H.R."/>
            <person name="Rambo T."/>
            <person name="Currie J."/>
            <person name="Collura K."/>
            <person name="Luo M."/>
            <person name="Yang T."/>
            <person name="Ammiraju J.S.S."/>
            <person name="Engler F."/>
            <person name="Soderlund C."/>
            <person name="Wing R.A."/>
            <person name="Palmer L.E."/>
            <person name="de la Bastide M."/>
            <person name="Spiegel L."/>
            <person name="Nascimento L."/>
            <person name="Zutavern T."/>
            <person name="O'Shaughnessy A."/>
            <person name="Dike S."/>
            <person name="Dedhia N."/>
            <person name="Preston R."/>
            <person name="Balija V."/>
            <person name="McCombie W.R."/>
            <person name="Chow T."/>
            <person name="Chen H."/>
            <person name="Chung M."/>
            <person name="Chen C."/>
            <person name="Shaw J."/>
            <person name="Wu H."/>
            <person name="Hsiao K."/>
            <person name="Chao Y."/>
            <person name="Chu M."/>
            <person name="Cheng C."/>
            <person name="Hour A."/>
            <person name="Lee P."/>
            <person name="Lin S."/>
            <person name="Lin Y."/>
            <person name="Liou J."/>
            <person name="Liu S."/>
            <person name="Hsing Y."/>
            <person name="Raghuvanshi S."/>
            <person name="Mohanty A."/>
            <person name="Bharti A.K."/>
            <person name="Gaur A."/>
            <person name="Gupta V."/>
            <person name="Kumar D."/>
            <person name="Ravi V."/>
            <person name="Vij S."/>
            <person name="Kapur A."/>
            <person name="Khurana P."/>
            <person name="Khurana P."/>
            <person name="Khurana J.P."/>
            <person name="Tyagi A.K."/>
            <person name="Gaikwad K."/>
            <person name="Singh A."/>
            <person name="Dalal V."/>
            <person name="Srivastava S."/>
            <person name="Dixit A."/>
            <person name="Pal A.K."/>
            <person name="Ghazi I.A."/>
            <person name="Yadav M."/>
            <person name="Pandit A."/>
            <person name="Bhargava A."/>
            <person name="Sureshbabu K."/>
            <person name="Batra K."/>
            <person name="Sharma T.R."/>
            <person name="Mohapatra T."/>
            <person name="Singh N.K."/>
            <person name="Messing J."/>
            <person name="Nelson A.B."/>
            <person name="Fuks G."/>
            <person name="Kavchok S."/>
            <person name="Keizer G."/>
            <person name="Linton E."/>
            <person name="Llaca V."/>
            <person name="Song R."/>
            <person name="Tanyolac B."/>
            <person name="Young S."/>
            <person name="Ho-Il K."/>
            <person name="Hahn J.H."/>
            <person name="Sangsakoo G."/>
            <person name="Vanavichit A."/>
            <person name="de Mattos Luiz.A.T."/>
            <person name="Zimmer P.D."/>
            <person name="Malone G."/>
            <person name="Dellagostin O."/>
            <person name="de Oliveira A.C."/>
            <person name="Bevan M."/>
            <person name="Bancroft I."/>
            <person name="Minx P."/>
            <person name="Cordum H."/>
            <person name="Wilson R."/>
            <person name="Cheng Z."/>
            <person name="Jin W."/>
            <person name="Jiang J."/>
            <person name="Leong S.A."/>
            <person name="Iwama H."/>
            <person name="Gojobori T."/>
            <person name="Itoh T."/>
            <person name="Niimura Y."/>
            <person name="Fujii Y."/>
            <person name="Habara T."/>
            <person name="Sakai H."/>
            <person name="Sato Y."/>
            <person name="Wilson G."/>
            <person name="Kumar K."/>
            <person name="McCouch S."/>
            <person name="Juretic N."/>
            <person name="Hoen D."/>
            <person name="Wright S."/>
            <person name="Bruskiewich R."/>
            <person name="Bureau T."/>
            <person name="Miyao A."/>
            <person name="Hirochika H."/>
            <person name="Nishikawa T."/>
            <person name="Kadowaki K."/>
            <person name="Sugiura M."/>
            <person name="Burr B."/>
            <person name="Sasaki T."/>
        </authorList>
    </citation>
    <scope>NUCLEOTIDE SEQUENCE [LARGE SCALE GENOMIC DNA]</scope>
    <source>
        <strain evidence="4">cv. Nipponbare</strain>
    </source>
</reference>
<organism evidence="2 4">
    <name type="scientific">Oryza sativa subsp. japonica</name>
    <name type="common">Rice</name>
    <dbReference type="NCBI Taxonomy" id="39947"/>
    <lineage>
        <taxon>Eukaryota</taxon>
        <taxon>Viridiplantae</taxon>
        <taxon>Streptophyta</taxon>
        <taxon>Embryophyta</taxon>
        <taxon>Tracheophyta</taxon>
        <taxon>Spermatophyta</taxon>
        <taxon>Magnoliopsida</taxon>
        <taxon>Liliopsida</taxon>
        <taxon>Poales</taxon>
        <taxon>Poaceae</taxon>
        <taxon>BOP clade</taxon>
        <taxon>Oryzoideae</taxon>
        <taxon>Oryzeae</taxon>
        <taxon>Oryzinae</taxon>
        <taxon>Oryza</taxon>
        <taxon>Oryza sativa</taxon>
    </lineage>
</organism>
<gene>
    <name evidence="3" type="ordered locus">Os02g0653000</name>
    <name evidence="2" type="ORF">P0491E01.27</name>
</gene>
<dbReference type="AlphaFoldDB" id="Q6H8G8"/>
<reference evidence="3" key="7">
    <citation type="submission" date="2012-08" db="EMBL/GenBank/DDBJ databases">
        <title>Oryza sativa nipponbare(GA3) genomic DNA, chromosome 2.</title>
        <authorList>
            <consortium name="IRGSP(International Rice Genome Sequencing Project)"/>
        </authorList>
    </citation>
    <scope>NUCLEOTIDE SEQUENCE</scope>
</reference>
<keyword evidence="1" id="KW-0812">Transmembrane</keyword>
<accession>Q6H8G8</accession>
<keyword evidence="1" id="KW-1133">Transmembrane helix</keyword>
<reference evidence="2" key="1">
    <citation type="submission" date="2000-06" db="EMBL/GenBank/DDBJ databases">
        <title>Oryza sativa nipponbare(GA3) genomic DNA, chromosome 2, PAC clone:P0491E01.</title>
        <authorList>
            <person name="Sasaki T."/>
            <person name="Matsumoto T."/>
            <person name="Yamamoto K."/>
        </authorList>
    </citation>
    <scope>NUCLEOTIDE SEQUENCE</scope>
</reference>
<dbReference type="KEGG" id="dosa:Os02g0653000"/>
<protein>
    <submittedName>
        <fullName evidence="3">Os02g0653000 protein</fullName>
    </submittedName>
</protein>
<name>Q6H8G8_ORYSJ</name>
<dbReference type="EMBL" id="AP002485">
    <property type="protein sequence ID" value="BAD24981.1"/>
    <property type="molecule type" value="Genomic_DNA"/>
</dbReference>
<evidence type="ECO:0000256" key="1">
    <source>
        <dbReference type="SAM" id="Phobius"/>
    </source>
</evidence>
<proteinExistence type="predicted"/>
<reference evidence="3" key="8">
    <citation type="submission" date="2012-08" db="EMBL/GenBank/DDBJ databases">
        <title>The Second Rice Annotation Project Meeting (RAP2).</title>
        <authorList>
            <consortium name="The Rice Annotation Project (RAP)"/>
        </authorList>
    </citation>
    <scope>NUCLEOTIDE SEQUENCE</scope>
</reference>
<dbReference type="EMBL" id="AP008208">
    <property type="protein sequence ID" value="BAF09516.1"/>
    <property type="molecule type" value="Genomic_DNA"/>
</dbReference>
<feature type="transmembrane region" description="Helical" evidence="1">
    <location>
        <begin position="7"/>
        <end position="28"/>
    </location>
</feature>
<reference evidence="3" key="5">
    <citation type="journal article" date="2008" name="Nucleic Acids Res.">
        <title>The Rice Annotation Project Database (RAP-DB): 2008 update.</title>
        <authorList>
            <consortium name="The Rice Annotation Project (RAP)"/>
            <person name="Tanaka T."/>
            <person name="Antonio B.A."/>
            <person name="Kikuchi S."/>
            <person name="Matsumoto T."/>
            <person name="Nagamura Y."/>
            <person name="Numa H."/>
            <person name="Sakai H."/>
            <person name="Wu J."/>
            <person name="Itoh T."/>
            <person name="Sasaki T."/>
            <person name="Aono R."/>
            <person name="Fujii Y."/>
            <person name="Habara T."/>
            <person name="Harada E."/>
            <person name="Kanno M."/>
            <person name="Kawahara Y."/>
            <person name="Kawashima H."/>
            <person name="Kubooka H."/>
            <person name="Matsuya A."/>
            <person name="Nakaoka H."/>
            <person name="Saichi N."/>
            <person name="Sanbonmatsu R."/>
            <person name="Sato Y."/>
            <person name="Shinso Y."/>
            <person name="Suzuki M."/>
            <person name="Takeda J."/>
            <person name="Tanino M."/>
            <person name="Todokoro F."/>
            <person name="Yamaguchi K."/>
            <person name="Yamamoto N."/>
            <person name="Yamasaki C."/>
            <person name="Imanishi T."/>
            <person name="Okido T."/>
            <person name="Tada M."/>
            <person name="Ikeo K."/>
            <person name="Tateno Y."/>
            <person name="Gojobori T."/>
            <person name="Lin Y.C."/>
            <person name="Wei F.J."/>
            <person name="Hsing Y.I."/>
            <person name="Zhao Q."/>
            <person name="Han B."/>
            <person name="Kramer M.R."/>
            <person name="McCombie R.W."/>
            <person name="Lonsdale D."/>
            <person name="O'Donovan C.C."/>
            <person name="Whitfield E.J."/>
            <person name="Apweiler R."/>
            <person name="Koyanagi K.O."/>
            <person name="Khurana J.P."/>
            <person name="Raghuvanshi S."/>
            <person name="Singh N.K."/>
            <person name="Tyagi A.K."/>
            <person name="Haberer G."/>
            <person name="Fujisawa M."/>
            <person name="Hosokawa S."/>
            <person name="Ito Y."/>
            <person name="Ikawa H."/>
            <person name="Shibata M."/>
            <person name="Yamamoto M."/>
            <person name="Bruskiewich R.M."/>
            <person name="Hoen D.R."/>
            <person name="Bureau TE."/>
            <person name="Namiki N."/>
            <person name="Ohyanagi H."/>
            <person name="Sakai Y."/>
            <person name="Nobushima S."/>
            <person name="Sakata K."/>
            <person name="Barrero R.A."/>
            <person name="Sato Y."/>
            <person name="Souvorov A."/>
            <person name="Smith-White B."/>
            <person name="Tatusova T."/>
            <person name="An S."/>
            <person name="An G."/>
            <person name="OOta S."/>
            <person name="Fuks G."/>
            <person name="Messing J."/>
            <person name="Christie K.R."/>
            <person name="Lieberherr D."/>
            <person name="Kim H."/>
            <person name="Zuccolo A."/>
            <person name="Wing R.A."/>
            <person name="Nobuta K."/>
            <person name="Green P.J."/>
            <person name="Lu C."/>
            <person name="Meyers BC."/>
            <person name="Chaparro C."/>
            <person name="Piegu B."/>
            <person name="Panaud O."/>
            <person name="Echeverria M."/>
        </authorList>
    </citation>
    <scope>NUCLEOTIDE SEQUENCE</scope>
</reference>
<keyword evidence="1" id="KW-0472">Membrane</keyword>